<evidence type="ECO:0000256" key="1">
    <source>
        <dbReference type="SAM" id="Phobius"/>
    </source>
</evidence>
<keyword evidence="1" id="KW-0472">Membrane</keyword>
<evidence type="ECO:0000313" key="3">
    <source>
        <dbReference type="Proteomes" id="UP001236652"/>
    </source>
</evidence>
<reference evidence="2 3" key="1">
    <citation type="submission" date="2023-05" db="EMBL/GenBank/DDBJ databases">
        <title>Comparative genomics reveals the evidence of polycyclic aromatic hydrocarbons degradation in moderately halophilic genus Pontibacillus.</title>
        <authorList>
            <person name="Yang H."/>
            <person name="Qian Z."/>
        </authorList>
    </citation>
    <scope>NUCLEOTIDE SEQUENCE [LARGE SCALE GENOMIC DNA]</scope>
    <source>
        <strain evidence="3">HN14</strain>
    </source>
</reference>
<keyword evidence="1" id="KW-0812">Transmembrane</keyword>
<feature type="transmembrane region" description="Helical" evidence="1">
    <location>
        <begin position="6"/>
        <end position="26"/>
    </location>
</feature>
<proteinExistence type="predicted"/>
<organism evidence="2 3">
    <name type="scientific">Pontibacillus chungwhensis</name>
    <dbReference type="NCBI Taxonomy" id="265426"/>
    <lineage>
        <taxon>Bacteria</taxon>
        <taxon>Bacillati</taxon>
        <taxon>Bacillota</taxon>
        <taxon>Bacilli</taxon>
        <taxon>Bacillales</taxon>
        <taxon>Bacillaceae</taxon>
        <taxon>Pontibacillus</taxon>
    </lineage>
</organism>
<keyword evidence="3" id="KW-1185">Reference proteome</keyword>
<name>A0ABY8V0J5_9BACI</name>
<gene>
    <name evidence="2" type="ORF">QNI29_07390</name>
</gene>
<protein>
    <recommendedName>
        <fullName evidence="4">YesK-like protein</fullName>
    </recommendedName>
</protein>
<keyword evidence="1" id="KW-1133">Transmembrane helix</keyword>
<evidence type="ECO:0000313" key="2">
    <source>
        <dbReference type="EMBL" id="WIF99471.1"/>
    </source>
</evidence>
<dbReference type="EMBL" id="CP126446">
    <property type="protein sequence ID" value="WIF99471.1"/>
    <property type="molecule type" value="Genomic_DNA"/>
</dbReference>
<feature type="transmembrane region" description="Helical" evidence="1">
    <location>
        <begin position="33"/>
        <end position="52"/>
    </location>
</feature>
<evidence type="ECO:0008006" key="4">
    <source>
        <dbReference type="Google" id="ProtNLM"/>
    </source>
</evidence>
<dbReference type="Proteomes" id="UP001236652">
    <property type="component" value="Chromosome"/>
</dbReference>
<feature type="transmembrane region" description="Helical" evidence="1">
    <location>
        <begin position="58"/>
        <end position="79"/>
    </location>
</feature>
<sequence length="92" mass="10180">MNDGLILLGLFSIAAILGVIAFRMFSRYEKRKIVTCLVVSFALPIAYLFAMITSVEFAALLGVLVTAAMIFEIFAYLLVPIIRNIMKTNESS</sequence>
<accession>A0ABY8V0J5</accession>
<dbReference type="RefSeq" id="WP_231415738.1">
    <property type="nucleotide sequence ID" value="NZ_CP126446.1"/>
</dbReference>